<dbReference type="GO" id="GO:0008173">
    <property type="term" value="F:RNA methyltransferase activity"/>
    <property type="evidence" value="ECO:0007669"/>
    <property type="project" value="InterPro"/>
</dbReference>
<feature type="compositionally biased region" description="Polar residues" evidence="6">
    <location>
        <begin position="115"/>
        <end position="126"/>
    </location>
</feature>
<dbReference type="InterPro" id="IPR018247">
    <property type="entry name" value="EF_Hand_1_Ca_BS"/>
</dbReference>
<name>A0A9N8HX54_9STRA</name>
<keyword evidence="3 5" id="KW-0949">S-adenosyl-L-methionine</keyword>
<dbReference type="PANTHER" id="PTHR22808">
    <property type="entry name" value="NCL1 YEAST -RELATED NOL1/NOP2/FMU SUN DOMAIN-CONTAINING"/>
    <property type="match status" value="1"/>
</dbReference>
<dbReference type="PROSITE" id="PS00018">
    <property type="entry name" value="EF_HAND_1"/>
    <property type="match status" value="1"/>
</dbReference>
<evidence type="ECO:0000259" key="7">
    <source>
        <dbReference type="PROSITE" id="PS51686"/>
    </source>
</evidence>
<evidence type="ECO:0000256" key="6">
    <source>
        <dbReference type="SAM" id="MobiDB-lite"/>
    </source>
</evidence>
<dbReference type="InterPro" id="IPR023267">
    <property type="entry name" value="RCMT"/>
</dbReference>
<dbReference type="GO" id="GO:0003723">
    <property type="term" value="F:RNA binding"/>
    <property type="evidence" value="ECO:0007669"/>
    <property type="project" value="UniProtKB-UniRule"/>
</dbReference>
<dbReference type="EMBL" id="CAICTM010002127">
    <property type="protein sequence ID" value="CAB9528025.1"/>
    <property type="molecule type" value="Genomic_DNA"/>
</dbReference>
<feature type="region of interest" description="Disordered" evidence="6">
    <location>
        <begin position="72"/>
        <end position="140"/>
    </location>
</feature>
<keyword evidence="9" id="KW-1185">Reference proteome</keyword>
<evidence type="ECO:0000256" key="2">
    <source>
        <dbReference type="ARBA" id="ARBA00022679"/>
    </source>
</evidence>
<proteinExistence type="inferred from homology"/>
<dbReference type="Proteomes" id="UP001153069">
    <property type="component" value="Unassembled WGS sequence"/>
</dbReference>
<dbReference type="GO" id="GO:0001510">
    <property type="term" value="P:RNA methylation"/>
    <property type="evidence" value="ECO:0007669"/>
    <property type="project" value="InterPro"/>
</dbReference>
<dbReference type="PROSITE" id="PS51686">
    <property type="entry name" value="SAM_MT_RSMB_NOP"/>
    <property type="match status" value="1"/>
</dbReference>
<evidence type="ECO:0000313" key="9">
    <source>
        <dbReference type="Proteomes" id="UP001153069"/>
    </source>
</evidence>
<evidence type="ECO:0000256" key="3">
    <source>
        <dbReference type="ARBA" id="ARBA00022691"/>
    </source>
</evidence>
<feature type="binding site" evidence="5">
    <location>
        <position position="385"/>
    </location>
    <ligand>
        <name>S-adenosyl-L-methionine</name>
        <dbReference type="ChEBI" id="CHEBI:59789"/>
    </ligand>
</feature>
<evidence type="ECO:0000256" key="4">
    <source>
        <dbReference type="ARBA" id="ARBA00022884"/>
    </source>
</evidence>
<comment type="similarity">
    <text evidence="5">Belongs to the class I-like SAM-binding methyltransferase superfamily. RsmB/NOP family.</text>
</comment>
<dbReference type="InterPro" id="IPR001678">
    <property type="entry name" value="MeTrfase_RsmB-F_NOP2_dom"/>
</dbReference>
<keyword evidence="1 5" id="KW-0489">Methyltransferase</keyword>
<protein>
    <submittedName>
        <fullName evidence="8">Multisite-specific tRNA:(Cytosine-C(5))-methyltransferase trm4b</fullName>
    </submittedName>
</protein>
<feature type="domain" description="SAM-dependent MTase RsmB/NOP-type" evidence="7">
    <location>
        <begin position="187"/>
        <end position="573"/>
    </location>
</feature>
<dbReference type="PANTHER" id="PTHR22808:SF1">
    <property type="entry name" value="RNA CYTOSINE-C(5)-METHYLTRANSFERASE NSUN2-RELATED"/>
    <property type="match status" value="1"/>
</dbReference>
<dbReference type="OrthoDB" id="6093671at2759"/>
<sequence length="574" mass="64509">MAAHEDLADDATSSSRPTNKKKRNRSKNPLSHARGKQQSHENIWFRRTGKGFHLFVLYYAGQPTCTVADFSKSCSSGTASSSENPLKDPVANKGLSRASKRRNKKRKKQDATGITEETSAKQQTAAKESKSDNNKTNDQLVLNNRSHPLLAAMDHHMVKDPTVGLLETFLGHMSTPLPVTFRIRRHLSDQQQQALRNTIQQQFSNGAVTPLLLVLQHQNKNKEEEPWLTFQTPRCGKAELGKRHPELKQFLVDGSQNGTIARQELGSMLPVWALEHAGCFASLSGKRRRILDLCASPGSKTLQAYELALLQYYKDESKNKMRILANDVSESRLETLRDAIQRSGVVLDDDDDKSNHNLIGYGCQDARHFASVNNKSKLWDVIICDVPCSGDGTIRKDPHIVQLWKPSQGHVLHTTQLQILQRALQLVRVGGTICYSTCSLNPIENEAVVAAALEQYAKQQQEDDNNKTPAVEILSLSLPGLVLHPGISTWRVAEYRDDKVEESNDDDDEDDDEIPKLIWHDTYEEASRAKMPHAVPSMWPPSAKNSFHLERCQRLWPQDHDSGGFFLAVIRKNR</sequence>
<dbReference type="InterPro" id="IPR029063">
    <property type="entry name" value="SAM-dependent_MTases_sf"/>
</dbReference>
<reference evidence="8" key="1">
    <citation type="submission" date="2020-06" db="EMBL/GenBank/DDBJ databases">
        <authorList>
            <consortium name="Plant Systems Biology data submission"/>
        </authorList>
    </citation>
    <scope>NUCLEOTIDE SEQUENCE</scope>
    <source>
        <strain evidence="8">D6</strain>
    </source>
</reference>
<feature type="active site" description="Nucleophile" evidence="5">
    <location>
        <position position="438"/>
    </location>
</feature>
<feature type="binding site" evidence="5">
    <location>
        <position position="327"/>
    </location>
    <ligand>
        <name>S-adenosyl-L-methionine</name>
        <dbReference type="ChEBI" id="CHEBI:59789"/>
    </ligand>
</feature>
<dbReference type="Pfam" id="PF01189">
    <property type="entry name" value="Methyltr_RsmB-F"/>
    <property type="match status" value="1"/>
</dbReference>
<dbReference type="InterPro" id="IPR049560">
    <property type="entry name" value="MeTrfase_RsmB-F_NOP2_cat"/>
</dbReference>
<dbReference type="CDD" id="cd02440">
    <property type="entry name" value="AdoMet_MTases"/>
    <property type="match status" value="1"/>
</dbReference>
<feature type="compositionally biased region" description="Low complexity" evidence="6">
    <location>
        <begin position="72"/>
        <end position="82"/>
    </location>
</feature>
<feature type="compositionally biased region" description="Basic residues" evidence="6">
    <location>
        <begin position="98"/>
        <end position="108"/>
    </location>
</feature>
<evidence type="ECO:0000256" key="5">
    <source>
        <dbReference type="PROSITE-ProRule" id="PRU01023"/>
    </source>
</evidence>
<dbReference type="PRINTS" id="PR02008">
    <property type="entry name" value="RCMTFAMILY"/>
</dbReference>
<dbReference type="SUPFAM" id="SSF53335">
    <property type="entry name" value="S-adenosyl-L-methionine-dependent methyltransferases"/>
    <property type="match status" value="1"/>
</dbReference>
<evidence type="ECO:0000313" key="8">
    <source>
        <dbReference type="EMBL" id="CAB9528025.1"/>
    </source>
</evidence>
<gene>
    <name evidence="8" type="ORF">SEMRO_2129_G315780.1</name>
</gene>
<accession>A0A9N8HX54</accession>
<comment type="caution">
    <text evidence="5">Lacks conserved residue(s) required for the propagation of feature annotation.</text>
</comment>
<comment type="caution">
    <text evidence="8">The sequence shown here is derived from an EMBL/GenBank/DDBJ whole genome shotgun (WGS) entry which is preliminary data.</text>
</comment>
<keyword evidence="4 5" id="KW-0694">RNA-binding</keyword>
<evidence type="ECO:0000256" key="1">
    <source>
        <dbReference type="ARBA" id="ARBA00022603"/>
    </source>
</evidence>
<dbReference type="Gene3D" id="3.40.50.150">
    <property type="entry name" value="Vaccinia Virus protein VP39"/>
    <property type="match status" value="1"/>
</dbReference>
<feature type="binding site" evidence="5">
    <location>
        <position position="365"/>
    </location>
    <ligand>
        <name>S-adenosyl-L-methionine</name>
        <dbReference type="ChEBI" id="CHEBI:59789"/>
    </ligand>
</feature>
<organism evidence="8 9">
    <name type="scientific">Seminavis robusta</name>
    <dbReference type="NCBI Taxonomy" id="568900"/>
    <lineage>
        <taxon>Eukaryota</taxon>
        <taxon>Sar</taxon>
        <taxon>Stramenopiles</taxon>
        <taxon>Ochrophyta</taxon>
        <taxon>Bacillariophyta</taxon>
        <taxon>Bacillariophyceae</taxon>
        <taxon>Bacillariophycidae</taxon>
        <taxon>Naviculales</taxon>
        <taxon>Naviculaceae</taxon>
        <taxon>Seminavis</taxon>
    </lineage>
</organism>
<feature type="region of interest" description="Disordered" evidence="6">
    <location>
        <begin position="1"/>
        <end position="42"/>
    </location>
</feature>
<dbReference type="AlphaFoldDB" id="A0A9N8HX54"/>
<keyword evidence="2 5" id="KW-0808">Transferase</keyword>